<protein>
    <submittedName>
        <fullName evidence="1">Uncharacterized protein</fullName>
    </submittedName>
</protein>
<gene>
    <name evidence="1" type="ORF">V6N12_016291</name>
</gene>
<accession>A0ABR2CD61</accession>
<dbReference type="EMBL" id="JBBPBM010000055">
    <property type="protein sequence ID" value="KAK8517439.1"/>
    <property type="molecule type" value="Genomic_DNA"/>
</dbReference>
<proteinExistence type="predicted"/>
<name>A0ABR2CD61_9ROSI</name>
<evidence type="ECO:0000313" key="1">
    <source>
        <dbReference type="EMBL" id="KAK8517439.1"/>
    </source>
</evidence>
<keyword evidence="2" id="KW-1185">Reference proteome</keyword>
<reference evidence="1 2" key="1">
    <citation type="journal article" date="2024" name="G3 (Bethesda)">
        <title>Genome assembly of Hibiscus sabdariffa L. provides insights into metabolisms of medicinal natural products.</title>
        <authorList>
            <person name="Kim T."/>
        </authorList>
    </citation>
    <scope>NUCLEOTIDE SEQUENCE [LARGE SCALE GENOMIC DNA]</scope>
    <source>
        <strain evidence="1">TK-2024</strain>
        <tissue evidence="1">Old leaves</tissue>
    </source>
</reference>
<organism evidence="1 2">
    <name type="scientific">Hibiscus sabdariffa</name>
    <name type="common">roselle</name>
    <dbReference type="NCBI Taxonomy" id="183260"/>
    <lineage>
        <taxon>Eukaryota</taxon>
        <taxon>Viridiplantae</taxon>
        <taxon>Streptophyta</taxon>
        <taxon>Embryophyta</taxon>
        <taxon>Tracheophyta</taxon>
        <taxon>Spermatophyta</taxon>
        <taxon>Magnoliopsida</taxon>
        <taxon>eudicotyledons</taxon>
        <taxon>Gunneridae</taxon>
        <taxon>Pentapetalae</taxon>
        <taxon>rosids</taxon>
        <taxon>malvids</taxon>
        <taxon>Malvales</taxon>
        <taxon>Malvaceae</taxon>
        <taxon>Malvoideae</taxon>
        <taxon>Hibiscus</taxon>
    </lineage>
</organism>
<comment type="caution">
    <text evidence="1">The sequence shown here is derived from an EMBL/GenBank/DDBJ whole genome shotgun (WGS) entry which is preliminary data.</text>
</comment>
<evidence type="ECO:0000313" key="2">
    <source>
        <dbReference type="Proteomes" id="UP001472677"/>
    </source>
</evidence>
<sequence>MRNLRVNPTKENDPTFKYMERGTPKYFDMMSFGGGHETQEKLVAAFVAQSYGNRAHPFKGTRGLSFKLITQGEAHWFPNGQLCWLGVERNMSALMF</sequence>
<dbReference type="Proteomes" id="UP001472677">
    <property type="component" value="Unassembled WGS sequence"/>
</dbReference>